<dbReference type="GO" id="GO:1901982">
    <property type="term" value="F:maltose binding"/>
    <property type="evidence" value="ECO:0007669"/>
    <property type="project" value="TreeGrafter"/>
</dbReference>
<dbReference type="Proteomes" id="UP000191933">
    <property type="component" value="Unassembled WGS sequence"/>
</dbReference>
<keyword evidence="4" id="KW-0574">Periplasm</keyword>
<dbReference type="GO" id="GO:0042956">
    <property type="term" value="P:maltodextrin transmembrane transport"/>
    <property type="evidence" value="ECO:0007669"/>
    <property type="project" value="TreeGrafter"/>
</dbReference>
<name>A0A9W5F648_9HYPH</name>
<evidence type="ECO:0000313" key="6">
    <source>
        <dbReference type="EMBL" id="CUX03267.1"/>
    </source>
</evidence>
<dbReference type="AlphaFoldDB" id="A0A9W5F648"/>
<keyword evidence="7" id="KW-1185">Reference proteome</keyword>
<dbReference type="GO" id="GO:0055052">
    <property type="term" value="C:ATP-binding cassette (ABC) transporter complex, substrate-binding subunit-containing"/>
    <property type="evidence" value="ECO:0007669"/>
    <property type="project" value="TreeGrafter"/>
</dbReference>
<dbReference type="CDD" id="cd13585">
    <property type="entry name" value="PBP2_TMBP_like"/>
    <property type="match status" value="1"/>
</dbReference>
<organism evidence="6 7">
    <name type="scientific">Agrobacterium genomosp. 2 str. CFBP 5494</name>
    <dbReference type="NCBI Taxonomy" id="1183436"/>
    <lineage>
        <taxon>Bacteria</taxon>
        <taxon>Pseudomonadati</taxon>
        <taxon>Pseudomonadota</taxon>
        <taxon>Alphaproteobacteria</taxon>
        <taxon>Hyphomicrobiales</taxon>
        <taxon>Rhizobiaceae</taxon>
        <taxon>Rhizobium/Agrobacterium group</taxon>
        <taxon>Agrobacterium</taxon>
        <taxon>Agrobacterium tumefaciens complex</taxon>
    </lineage>
</organism>
<dbReference type="PANTHER" id="PTHR30061:SF50">
    <property type="entry name" value="MALTOSE_MALTODEXTRIN-BINDING PERIPLASMIC PROTEIN"/>
    <property type="match status" value="1"/>
</dbReference>
<dbReference type="EMBL" id="FBVY01000047">
    <property type="protein sequence ID" value="CUX03267.1"/>
    <property type="molecule type" value="Genomic_DNA"/>
</dbReference>
<feature type="chain" id="PRO_5040832598" evidence="5">
    <location>
        <begin position="23"/>
        <end position="413"/>
    </location>
</feature>
<evidence type="ECO:0000313" key="7">
    <source>
        <dbReference type="Proteomes" id="UP000191933"/>
    </source>
</evidence>
<dbReference type="GO" id="GO:0015768">
    <property type="term" value="P:maltose transport"/>
    <property type="evidence" value="ECO:0007669"/>
    <property type="project" value="TreeGrafter"/>
</dbReference>
<dbReference type="Pfam" id="PF01547">
    <property type="entry name" value="SBP_bac_1"/>
    <property type="match status" value="1"/>
</dbReference>
<protein>
    <submittedName>
        <fullName evidence="6">Sugar ABC transporter substrate-binding protein</fullName>
    </submittedName>
</protein>
<keyword evidence="3 5" id="KW-0732">Signal</keyword>
<evidence type="ECO:0000256" key="4">
    <source>
        <dbReference type="ARBA" id="ARBA00022764"/>
    </source>
</evidence>
<sequence length="413" mass="44058">MSARIALALASLSAFSAAPAFAQEPVTLQFWEAHSAQEEAATIKMIDAFHKSHPNIKVNRVKTSFGTNFEAITTALASKTAPDVSPIWSGFLSQFAASGALVDLKKFGAEGMTKELYPGAFDYVQWNQGIYGLPYAFDPRFIVYNEQAMKEAGIAAPAKTFDELVEHAEKLGKASGGQVSRYGFGLASADALAYFFINALYANGGEVFSKDGKEVAFNSEAGVKAGAIIAKLASNKNNTLNSNPDVVRQGVLTGRIGMVFDGPWVFWAARSTNGAQPVTVGSMPVVKAGDAALNFGSVGGYVVYAQSKHPEQAAEFVKFMASPEAQQFRVEGLKTGVTPGVVDEPAAKAAFEKVPALKTAQMELNNSRIFPKHEKWSTVFQSIIPAVEAIISGDDPKSALDGAARQANRGLRR</sequence>
<comment type="similarity">
    <text evidence="1">Belongs to the bacterial solute-binding protein 1 family.</text>
</comment>
<proteinExistence type="inferred from homology"/>
<reference evidence="6 7" key="1">
    <citation type="submission" date="2016-01" db="EMBL/GenBank/DDBJ databases">
        <authorList>
            <person name="Regsiter A."/>
            <person name="william w."/>
        </authorList>
    </citation>
    <scope>NUCLEOTIDE SEQUENCE [LARGE SCALE GENOMIC DNA]</scope>
    <source>
        <strain evidence="6 7">CFBP 5494</strain>
    </source>
</reference>
<dbReference type="RefSeq" id="WP_080823641.1">
    <property type="nucleotide sequence ID" value="NZ_LT009721.1"/>
</dbReference>
<feature type="signal peptide" evidence="5">
    <location>
        <begin position="1"/>
        <end position="22"/>
    </location>
</feature>
<accession>A0A9W5F648</accession>
<comment type="caution">
    <text evidence="6">The sequence shown here is derived from an EMBL/GenBank/DDBJ whole genome shotgun (WGS) entry which is preliminary data.</text>
</comment>
<dbReference type="PANTHER" id="PTHR30061">
    <property type="entry name" value="MALTOSE-BINDING PERIPLASMIC PROTEIN"/>
    <property type="match status" value="1"/>
</dbReference>
<evidence type="ECO:0000256" key="1">
    <source>
        <dbReference type="ARBA" id="ARBA00008520"/>
    </source>
</evidence>
<evidence type="ECO:0000256" key="5">
    <source>
        <dbReference type="SAM" id="SignalP"/>
    </source>
</evidence>
<evidence type="ECO:0000256" key="2">
    <source>
        <dbReference type="ARBA" id="ARBA00022448"/>
    </source>
</evidence>
<keyword evidence="2" id="KW-0813">Transport</keyword>
<gene>
    <name evidence="6" type="ORF">AGR2A_pb10074</name>
</gene>
<evidence type="ECO:0000256" key="3">
    <source>
        <dbReference type="ARBA" id="ARBA00022729"/>
    </source>
</evidence>
<dbReference type="SUPFAM" id="SSF53850">
    <property type="entry name" value="Periplasmic binding protein-like II"/>
    <property type="match status" value="1"/>
</dbReference>
<dbReference type="InterPro" id="IPR006059">
    <property type="entry name" value="SBP"/>
</dbReference>
<dbReference type="Gene3D" id="3.40.190.10">
    <property type="entry name" value="Periplasmic binding protein-like II"/>
    <property type="match status" value="1"/>
</dbReference>